<dbReference type="AlphaFoldDB" id="A0AA40VN38"/>
<keyword evidence="7" id="KW-0547">Nucleotide-binding</keyword>
<dbReference type="InterPro" id="IPR003593">
    <property type="entry name" value="AAA+_ATPase"/>
</dbReference>
<dbReference type="PROSITE" id="PS50893">
    <property type="entry name" value="ABC_TRANSPORTER_2"/>
    <property type="match status" value="1"/>
</dbReference>
<dbReference type="GO" id="GO:0005886">
    <property type="term" value="C:plasma membrane"/>
    <property type="evidence" value="ECO:0007669"/>
    <property type="project" value="UniProtKB-SubCell"/>
</dbReference>
<keyword evidence="9 11" id="KW-1133">Transmembrane helix</keyword>
<feature type="transmembrane region" description="Helical" evidence="11">
    <location>
        <begin position="29"/>
        <end position="53"/>
    </location>
</feature>
<sequence>MTTSIPDTVALATQSADRRRSLPARLARNPLGVVSLGYLALLLLVAVIGPFVIPHDPNAVSLADVFAPPGGLYPLGTDSAGRDVLSRLVVATSVSLAGAAVTVVVAALIGIPAGLLAGYRGGWFDSVSAWLAGVLLALPAIVVLLAVRSVTGPSMWLIMAIFGVLISPSFYRVVYGSVRAVREELYIDAAMVSGLSDARIIGRHVLSAVRAPAILLVSAIFAVGIAIQATIDFLGLGDASIPTWGAMLADGYYNIFRAPLLMLWPSLAIGLTCVAFTLLGAALRDETQHVGDATAQKRSSWTPPAPRPAAPIRHDSDSSDPAPLLEASGLSVAYPKGAGWTTVVDDVSLRIAPGEVHALVGESGSGKTQTAWSILDLLPENGRVMAGTITFEGEDLAAAAGAVDRLRGRRIGYVPQEPLSNLDPSYTIGHQLTEPLRVVMGMRRKAAKARALELLAQVGIPDPARTYRSYPHEISGGMAQRVLIAGALSCEPPLVIADEPTTALDVTVQAEILRLLRRLRDETGVAILMVTHNFGVVADIADRVSVMRHGSIVETGSAAAIFADPQHDYTRSLFGALLTAAPSRGALAAAAAAHDGEGRSA</sequence>
<keyword evidence="10 11" id="KW-0472">Membrane</keyword>
<dbReference type="InterPro" id="IPR025966">
    <property type="entry name" value="OppC_N"/>
</dbReference>
<evidence type="ECO:0000256" key="1">
    <source>
        <dbReference type="ARBA" id="ARBA00004141"/>
    </source>
</evidence>
<keyword evidence="4 11" id="KW-0813">Transport</keyword>
<keyword evidence="5" id="KW-1003">Cell membrane</keyword>
<feature type="transmembrane region" description="Helical" evidence="11">
    <location>
        <begin position="88"/>
        <end position="115"/>
    </location>
</feature>
<accession>A0AA40VN38</accession>
<evidence type="ECO:0000313" key="16">
    <source>
        <dbReference type="Proteomes" id="UP000549113"/>
    </source>
</evidence>
<dbReference type="InterPro" id="IPR027417">
    <property type="entry name" value="P-loop_NTPase"/>
</dbReference>
<dbReference type="SUPFAM" id="SSF161098">
    <property type="entry name" value="MetI-like"/>
    <property type="match status" value="1"/>
</dbReference>
<comment type="caution">
    <text evidence="15">The sequence shown here is derived from an EMBL/GenBank/DDBJ whole genome shotgun (WGS) entry which is preliminary data.</text>
</comment>
<evidence type="ECO:0000259" key="13">
    <source>
        <dbReference type="PROSITE" id="PS50893"/>
    </source>
</evidence>
<evidence type="ECO:0000256" key="5">
    <source>
        <dbReference type="ARBA" id="ARBA00022475"/>
    </source>
</evidence>
<dbReference type="RefSeq" id="WP_183500560.1">
    <property type="nucleotide sequence ID" value="NZ_BAABCO010000004.1"/>
</dbReference>
<evidence type="ECO:0000256" key="9">
    <source>
        <dbReference type="ARBA" id="ARBA00022989"/>
    </source>
</evidence>
<comment type="similarity">
    <text evidence="11">Belongs to the binding-protein-dependent transport system permease family.</text>
</comment>
<feature type="region of interest" description="Disordered" evidence="12">
    <location>
        <begin position="292"/>
        <end position="321"/>
    </location>
</feature>
<dbReference type="Gene3D" id="1.10.3720.10">
    <property type="entry name" value="MetI-like"/>
    <property type="match status" value="1"/>
</dbReference>
<dbReference type="Proteomes" id="UP000549113">
    <property type="component" value="Unassembled WGS sequence"/>
</dbReference>
<gene>
    <name evidence="15" type="ORF">BKA10_002823</name>
</gene>
<evidence type="ECO:0000256" key="6">
    <source>
        <dbReference type="ARBA" id="ARBA00022692"/>
    </source>
</evidence>
<dbReference type="PANTHER" id="PTHR43297">
    <property type="entry name" value="OLIGOPEPTIDE TRANSPORT ATP-BINDING PROTEIN APPD"/>
    <property type="match status" value="1"/>
</dbReference>
<feature type="transmembrane region" description="Helical" evidence="11">
    <location>
        <begin position="214"/>
        <end position="236"/>
    </location>
</feature>
<evidence type="ECO:0000256" key="4">
    <source>
        <dbReference type="ARBA" id="ARBA00022448"/>
    </source>
</evidence>
<dbReference type="Gene3D" id="3.40.50.300">
    <property type="entry name" value="P-loop containing nucleotide triphosphate hydrolases"/>
    <property type="match status" value="1"/>
</dbReference>
<evidence type="ECO:0000256" key="8">
    <source>
        <dbReference type="ARBA" id="ARBA00022840"/>
    </source>
</evidence>
<dbReference type="Pfam" id="PF00528">
    <property type="entry name" value="BPD_transp_1"/>
    <property type="match status" value="1"/>
</dbReference>
<dbReference type="GO" id="GO:0016887">
    <property type="term" value="F:ATP hydrolysis activity"/>
    <property type="evidence" value="ECO:0007669"/>
    <property type="project" value="InterPro"/>
</dbReference>
<feature type="domain" description="ABC transporter" evidence="13">
    <location>
        <begin position="325"/>
        <end position="574"/>
    </location>
</feature>
<feature type="transmembrane region" description="Helical" evidence="11">
    <location>
        <begin position="154"/>
        <end position="173"/>
    </location>
</feature>
<dbReference type="InterPro" id="IPR017871">
    <property type="entry name" value="ABC_transporter-like_CS"/>
</dbReference>
<dbReference type="InterPro" id="IPR050388">
    <property type="entry name" value="ABC_Ni/Peptide_Import"/>
</dbReference>
<name>A0AA40VN38_9MICO</name>
<dbReference type="InterPro" id="IPR003439">
    <property type="entry name" value="ABC_transporter-like_ATP-bd"/>
</dbReference>
<comment type="similarity">
    <text evidence="3">Belongs to the ABC transporter superfamily.</text>
</comment>
<dbReference type="PROSITE" id="PS50928">
    <property type="entry name" value="ABC_TM1"/>
    <property type="match status" value="1"/>
</dbReference>
<protein>
    <submittedName>
        <fullName evidence="15">ABC-type dipeptide/oligopeptide/nickel transport system ATPase component/ABC-type dipeptide/oligopeptide/nickel transport system permease subunit</fullName>
    </submittedName>
</protein>
<dbReference type="PANTHER" id="PTHR43297:SF2">
    <property type="entry name" value="DIPEPTIDE TRANSPORT ATP-BINDING PROTEIN DPPD"/>
    <property type="match status" value="1"/>
</dbReference>
<feature type="transmembrane region" description="Helical" evidence="11">
    <location>
        <begin position="256"/>
        <end position="279"/>
    </location>
</feature>
<organism evidence="15 16">
    <name type="scientific">Microbacterium invictum</name>
    <dbReference type="NCBI Taxonomy" id="515415"/>
    <lineage>
        <taxon>Bacteria</taxon>
        <taxon>Bacillati</taxon>
        <taxon>Actinomycetota</taxon>
        <taxon>Actinomycetes</taxon>
        <taxon>Micrococcales</taxon>
        <taxon>Microbacteriaceae</taxon>
        <taxon>Microbacterium</taxon>
    </lineage>
</organism>
<evidence type="ECO:0000259" key="14">
    <source>
        <dbReference type="PROSITE" id="PS50928"/>
    </source>
</evidence>
<dbReference type="GO" id="GO:0005524">
    <property type="term" value="F:ATP binding"/>
    <property type="evidence" value="ECO:0007669"/>
    <property type="project" value="UniProtKB-KW"/>
</dbReference>
<keyword evidence="16" id="KW-1185">Reference proteome</keyword>
<evidence type="ECO:0000313" key="15">
    <source>
        <dbReference type="EMBL" id="MBB4141029.1"/>
    </source>
</evidence>
<feature type="domain" description="ABC transmembrane type-1" evidence="14">
    <location>
        <begin position="92"/>
        <end position="280"/>
    </location>
</feature>
<dbReference type="CDD" id="cd03257">
    <property type="entry name" value="ABC_NikE_OppD_transporters"/>
    <property type="match status" value="1"/>
</dbReference>
<evidence type="ECO:0000256" key="7">
    <source>
        <dbReference type="ARBA" id="ARBA00022741"/>
    </source>
</evidence>
<proteinExistence type="inferred from homology"/>
<reference evidence="15 16" key="1">
    <citation type="submission" date="2020-08" db="EMBL/GenBank/DDBJ databases">
        <title>Sequencing the genomes of 1000 actinobacteria strains.</title>
        <authorList>
            <person name="Klenk H.-P."/>
        </authorList>
    </citation>
    <scope>NUCLEOTIDE SEQUENCE [LARGE SCALE GENOMIC DNA]</scope>
    <source>
        <strain evidence="15 16">DSM 19600</strain>
    </source>
</reference>
<dbReference type="Pfam" id="PF00005">
    <property type="entry name" value="ABC_tran"/>
    <property type="match status" value="1"/>
</dbReference>
<dbReference type="InterPro" id="IPR035906">
    <property type="entry name" value="MetI-like_sf"/>
</dbReference>
<keyword evidence="6 11" id="KW-0812">Transmembrane</keyword>
<evidence type="ECO:0000256" key="3">
    <source>
        <dbReference type="ARBA" id="ARBA00005417"/>
    </source>
</evidence>
<evidence type="ECO:0000256" key="10">
    <source>
        <dbReference type="ARBA" id="ARBA00023136"/>
    </source>
</evidence>
<evidence type="ECO:0000256" key="2">
    <source>
        <dbReference type="ARBA" id="ARBA00004202"/>
    </source>
</evidence>
<dbReference type="InterPro" id="IPR000515">
    <property type="entry name" value="MetI-like"/>
</dbReference>
<dbReference type="CDD" id="cd06261">
    <property type="entry name" value="TM_PBP2"/>
    <property type="match status" value="1"/>
</dbReference>
<dbReference type="EMBL" id="JACIFH010000001">
    <property type="protein sequence ID" value="MBB4141029.1"/>
    <property type="molecule type" value="Genomic_DNA"/>
</dbReference>
<comment type="subcellular location">
    <subcellularLocation>
        <location evidence="11">Cell membrane</location>
        <topology evidence="11">Multi-pass membrane protein</topology>
    </subcellularLocation>
    <subcellularLocation>
        <location evidence="2">Cell membrane</location>
        <topology evidence="2">Peripheral membrane protein</topology>
    </subcellularLocation>
    <subcellularLocation>
        <location evidence="1">Membrane</location>
        <topology evidence="1">Multi-pass membrane protein</topology>
    </subcellularLocation>
</comment>
<dbReference type="GO" id="GO:0055085">
    <property type="term" value="P:transmembrane transport"/>
    <property type="evidence" value="ECO:0007669"/>
    <property type="project" value="InterPro"/>
</dbReference>
<dbReference type="SUPFAM" id="SSF52540">
    <property type="entry name" value="P-loop containing nucleoside triphosphate hydrolases"/>
    <property type="match status" value="1"/>
</dbReference>
<keyword evidence="8" id="KW-0067">ATP-binding</keyword>
<dbReference type="SMART" id="SM00382">
    <property type="entry name" value="AAA"/>
    <property type="match status" value="1"/>
</dbReference>
<evidence type="ECO:0000256" key="12">
    <source>
        <dbReference type="SAM" id="MobiDB-lite"/>
    </source>
</evidence>
<evidence type="ECO:0000256" key="11">
    <source>
        <dbReference type="RuleBase" id="RU363032"/>
    </source>
</evidence>
<dbReference type="PROSITE" id="PS00211">
    <property type="entry name" value="ABC_TRANSPORTER_1"/>
    <property type="match status" value="1"/>
</dbReference>
<feature type="transmembrane region" description="Helical" evidence="11">
    <location>
        <begin position="127"/>
        <end position="147"/>
    </location>
</feature>
<dbReference type="Pfam" id="PF12911">
    <property type="entry name" value="OppC_N"/>
    <property type="match status" value="1"/>
</dbReference>